<dbReference type="eggNOG" id="COG0554">
    <property type="taxonomic scope" value="Bacteria"/>
</dbReference>
<dbReference type="PANTHER" id="PTHR10196:SF69">
    <property type="entry name" value="GLYCEROL KINASE"/>
    <property type="match status" value="1"/>
</dbReference>
<dbReference type="PANTHER" id="PTHR10196">
    <property type="entry name" value="SUGAR KINASE"/>
    <property type="match status" value="1"/>
</dbReference>
<dbReference type="PIRSF" id="PIRSF000538">
    <property type="entry name" value="GlpK"/>
    <property type="match status" value="1"/>
</dbReference>
<dbReference type="EMBL" id="CP001631">
    <property type="protein sequence ID" value="ACU54395.1"/>
    <property type="molecule type" value="Genomic_DNA"/>
</dbReference>
<dbReference type="Gene3D" id="3.30.420.40">
    <property type="match status" value="2"/>
</dbReference>
<dbReference type="InterPro" id="IPR018485">
    <property type="entry name" value="FGGY_C"/>
</dbReference>
<dbReference type="GO" id="GO:0005524">
    <property type="term" value="F:ATP binding"/>
    <property type="evidence" value="ECO:0007669"/>
    <property type="project" value="UniProtKB-KW"/>
</dbReference>
<sequence>MLVAVLDAGTTTLRASLVDDDLRILATLEDITPMLRSRSGEASFDANELARRARHLLDGLARRGRADLVALTNQRASAVVFDPTHRVALAPGIGWEDARTAARCLELARHGVVVSPSESATKFERLLAIAELPDHAQVGTVDAWLVVTLTGSASTDPTNAAVTGLSDTEALAWDGERLALLGIAPERLVPIEPSVGPRGHVRLGGRDVPLVVVIGDQQAAHAGHPELTKLTIGTSAVADHWLGAASPPFARRGGAGSFPVVLVDTTEPRTFGLEAFWPAAGSTVGWLVRRGILADAAEATRLAERAGSAVPLVVPTFQGAGAPLWDLGARGRIEGLSAASGPAELTAGVLEGLAHVGVTLFSVLAADRAAAGYAPDLGDVALDGRAGHNPRVAGVLASLLGRPVALGVQPEATTIGAARLALGLPREAVPRGPLVEPGRIRPVHDHDSWRAALERSRGAVPALSAVAF</sequence>
<reference evidence="8 9" key="1">
    <citation type="journal article" date="2009" name="Stand. Genomic Sci.">
        <title>Complete genome sequence of Acidimicrobium ferrooxidans type strain (ICP).</title>
        <authorList>
            <person name="Clum A."/>
            <person name="Nolan M."/>
            <person name="Lang E."/>
            <person name="Glavina Del Rio T."/>
            <person name="Tice H."/>
            <person name="Copeland A."/>
            <person name="Cheng J.F."/>
            <person name="Lucas S."/>
            <person name="Chen F."/>
            <person name="Bruce D."/>
            <person name="Goodwin L."/>
            <person name="Pitluck S."/>
            <person name="Ivanova N."/>
            <person name="Mavrommatis K."/>
            <person name="Mikhailova N."/>
            <person name="Pati A."/>
            <person name="Chen A."/>
            <person name="Palaniappan K."/>
            <person name="Goker M."/>
            <person name="Spring S."/>
            <person name="Land M."/>
            <person name="Hauser L."/>
            <person name="Chang Y.J."/>
            <person name="Jeffries C.C."/>
            <person name="Chain P."/>
            <person name="Bristow J."/>
            <person name="Eisen J.A."/>
            <person name="Markowitz V."/>
            <person name="Hugenholtz P."/>
            <person name="Kyrpides N.C."/>
            <person name="Klenk H.P."/>
            <person name="Lapidus A."/>
        </authorList>
    </citation>
    <scope>NUCLEOTIDE SEQUENCE [LARGE SCALE GENOMIC DNA]</scope>
    <source>
        <strain evidence="9">DSM 10331 / JCM 15462 / NBRC 103882 / ICP</strain>
    </source>
</reference>
<keyword evidence="3" id="KW-0547">Nucleotide-binding</keyword>
<keyword evidence="9" id="KW-1185">Reference proteome</keyword>
<dbReference type="STRING" id="525909.Afer_1472"/>
<dbReference type="InterPro" id="IPR018484">
    <property type="entry name" value="FGGY_N"/>
</dbReference>
<evidence type="ECO:0000313" key="9">
    <source>
        <dbReference type="Proteomes" id="UP000000771"/>
    </source>
</evidence>
<organism evidence="8 9">
    <name type="scientific">Acidimicrobium ferrooxidans (strain DSM 10331 / JCM 15462 / NBRC 103882 / ICP)</name>
    <dbReference type="NCBI Taxonomy" id="525909"/>
    <lineage>
        <taxon>Bacteria</taxon>
        <taxon>Bacillati</taxon>
        <taxon>Actinomycetota</taxon>
        <taxon>Acidimicrobiia</taxon>
        <taxon>Acidimicrobiales</taxon>
        <taxon>Acidimicrobiaceae</taxon>
        <taxon>Acidimicrobium</taxon>
    </lineage>
</organism>
<dbReference type="HOGENOM" id="CLU_009281_2_3_11"/>
<gene>
    <name evidence="8" type="ordered locus">Afer_1472</name>
</gene>
<dbReference type="OrthoDB" id="9805576at2"/>
<comment type="similarity">
    <text evidence="1">Belongs to the FGGY kinase family.</text>
</comment>
<evidence type="ECO:0000256" key="5">
    <source>
        <dbReference type="ARBA" id="ARBA00022840"/>
    </source>
</evidence>
<feature type="domain" description="Carbohydrate kinase FGGY C-terminal" evidence="7">
    <location>
        <begin position="264"/>
        <end position="421"/>
    </location>
</feature>
<dbReference type="Proteomes" id="UP000000771">
    <property type="component" value="Chromosome"/>
</dbReference>
<protein>
    <submittedName>
        <fullName evidence="8">Glycerol kinase</fullName>
        <ecNumber evidence="8">2.7.1.30</ecNumber>
    </submittedName>
</protein>
<dbReference type="GO" id="GO:0005829">
    <property type="term" value="C:cytosol"/>
    <property type="evidence" value="ECO:0007669"/>
    <property type="project" value="TreeGrafter"/>
</dbReference>
<keyword evidence="2 8" id="KW-0808">Transferase</keyword>
<dbReference type="KEGG" id="afo:Afer_1472"/>
<dbReference type="RefSeq" id="WP_015798878.1">
    <property type="nucleotide sequence ID" value="NC_013124.1"/>
</dbReference>
<dbReference type="GO" id="GO:0004370">
    <property type="term" value="F:glycerol kinase activity"/>
    <property type="evidence" value="ECO:0007669"/>
    <property type="project" value="UniProtKB-EC"/>
</dbReference>
<dbReference type="GO" id="GO:0006071">
    <property type="term" value="P:glycerol metabolic process"/>
    <property type="evidence" value="ECO:0007669"/>
    <property type="project" value="TreeGrafter"/>
</dbReference>
<dbReference type="EC" id="2.7.1.30" evidence="8"/>
<evidence type="ECO:0000256" key="1">
    <source>
        <dbReference type="ARBA" id="ARBA00009156"/>
    </source>
</evidence>
<accession>C7M087</accession>
<dbReference type="InterPro" id="IPR043129">
    <property type="entry name" value="ATPase_NBD"/>
</dbReference>
<dbReference type="SUPFAM" id="SSF53067">
    <property type="entry name" value="Actin-like ATPase domain"/>
    <property type="match status" value="2"/>
</dbReference>
<evidence type="ECO:0000259" key="7">
    <source>
        <dbReference type="Pfam" id="PF02782"/>
    </source>
</evidence>
<evidence type="ECO:0000259" key="6">
    <source>
        <dbReference type="Pfam" id="PF00370"/>
    </source>
</evidence>
<feature type="domain" description="Carbohydrate kinase FGGY N-terminal" evidence="6">
    <location>
        <begin position="3"/>
        <end position="221"/>
    </location>
</feature>
<evidence type="ECO:0000256" key="4">
    <source>
        <dbReference type="ARBA" id="ARBA00022777"/>
    </source>
</evidence>
<dbReference type="Pfam" id="PF02782">
    <property type="entry name" value="FGGY_C"/>
    <property type="match status" value="1"/>
</dbReference>
<evidence type="ECO:0000256" key="3">
    <source>
        <dbReference type="ARBA" id="ARBA00022741"/>
    </source>
</evidence>
<dbReference type="AlphaFoldDB" id="C7M087"/>
<dbReference type="InterPro" id="IPR000577">
    <property type="entry name" value="Carb_kinase_FGGY"/>
</dbReference>
<keyword evidence="4 8" id="KW-0418">Kinase</keyword>
<name>C7M087_ACIFD</name>
<evidence type="ECO:0000256" key="2">
    <source>
        <dbReference type="ARBA" id="ARBA00022679"/>
    </source>
</evidence>
<proteinExistence type="inferred from homology"/>
<evidence type="ECO:0000313" key="8">
    <source>
        <dbReference type="EMBL" id="ACU54395.1"/>
    </source>
</evidence>
<keyword evidence="5" id="KW-0067">ATP-binding</keyword>
<dbReference type="Pfam" id="PF00370">
    <property type="entry name" value="FGGY_N"/>
    <property type="match status" value="1"/>
</dbReference>